<evidence type="ECO:0000256" key="3">
    <source>
        <dbReference type="ARBA" id="ARBA00022516"/>
    </source>
</evidence>
<organism evidence="15 16">
    <name type="scientific">Planococcus chinensis</name>
    <dbReference type="NCBI Taxonomy" id="272917"/>
    <lineage>
        <taxon>Bacteria</taxon>
        <taxon>Bacillati</taxon>
        <taxon>Bacillota</taxon>
        <taxon>Bacilli</taxon>
        <taxon>Bacillales</taxon>
        <taxon>Caryophanaceae</taxon>
        <taxon>Planococcus</taxon>
    </lineage>
</organism>
<dbReference type="InterPro" id="IPR001736">
    <property type="entry name" value="PLipase_D/transphosphatidylase"/>
</dbReference>
<evidence type="ECO:0000313" key="15">
    <source>
        <dbReference type="EMBL" id="MFD1863138.1"/>
    </source>
</evidence>
<dbReference type="SMART" id="SM00155">
    <property type="entry name" value="PLDc"/>
    <property type="match status" value="2"/>
</dbReference>
<keyword evidence="4 12" id="KW-0808">Transferase</keyword>
<keyword evidence="5 12" id="KW-0812">Transmembrane</keyword>
<feature type="active site" evidence="12">
    <location>
        <position position="408"/>
    </location>
</feature>
<keyword evidence="16" id="KW-1185">Reference proteome</keyword>
<keyword evidence="7 12" id="KW-1133">Transmembrane helix</keyword>
<dbReference type="EC" id="2.7.8.-" evidence="12 13"/>
<evidence type="ECO:0000256" key="13">
    <source>
        <dbReference type="NCBIfam" id="TIGR04265"/>
    </source>
</evidence>
<gene>
    <name evidence="15" type="primary">cls</name>
    <name evidence="15" type="ORF">ACFSDB_09355</name>
</gene>
<comment type="function">
    <text evidence="12">Catalyzes the reversible phosphatidyl group transfer from one phosphatidylglycerol molecule to another to form cardiolipin (CL) (diphosphatidylglycerol) and glycerol.</text>
</comment>
<feature type="active site" evidence="12">
    <location>
        <position position="237"/>
    </location>
</feature>
<feature type="transmembrane region" description="Helical" evidence="12">
    <location>
        <begin position="12"/>
        <end position="32"/>
    </location>
</feature>
<dbReference type="CDD" id="cd09110">
    <property type="entry name" value="PLDc_CLS_1"/>
    <property type="match status" value="1"/>
</dbReference>
<keyword evidence="6" id="KW-0677">Repeat</keyword>
<evidence type="ECO:0000256" key="11">
    <source>
        <dbReference type="ARBA" id="ARBA00023264"/>
    </source>
</evidence>
<evidence type="ECO:0000256" key="10">
    <source>
        <dbReference type="ARBA" id="ARBA00023209"/>
    </source>
</evidence>
<reference evidence="16" key="1">
    <citation type="journal article" date="2019" name="Int. J. Syst. Evol. Microbiol.">
        <title>The Global Catalogue of Microorganisms (GCM) 10K type strain sequencing project: providing services to taxonomists for standard genome sequencing and annotation.</title>
        <authorList>
            <consortium name="The Broad Institute Genomics Platform"/>
            <consortium name="The Broad Institute Genome Sequencing Center for Infectious Disease"/>
            <person name="Wu L."/>
            <person name="Ma J."/>
        </authorList>
    </citation>
    <scope>NUCLEOTIDE SEQUENCE [LARGE SCALE GENOMIC DNA]</scope>
    <source>
        <strain evidence="16">CGMCC 1.15475</strain>
    </source>
</reference>
<keyword evidence="11 12" id="KW-1208">Phospholipid metabolism</keyword>
<dbReference type="PANTHER" id="PTHR21248">
    <property type="entry name" value="CARDIOLIPIN SYNTHASE"/>
    <property type="match status" value="1"/>
</dbReference>
<evidence type="ECO:0000256" key="5">
    <source>
        <dbReference type="ARBA" id="ARBA00022692"/>
    </source>
</evidence>
<evidence type="ECO:0000256" key="8">
    <source>
        <dbReference type="ARBA" id="ARBA00023098"/>
    </source>
</evidence>
<feature type="domain" description="PLD phosphodiesterase" evidence="14">
    <location>
        <begin position="225"/>
        <end position="252"/>
    </location>
</feature>
<evidence type="ECO:0000256" key="6">
    <source>
        <dbReference type="ARBA" id="ARBA00022737"/>
    </source>
</evidence>
<evidence type="ECO:0000256" key="1">
    <source>
        <dbReference type="ARBA" id="ARBA00004651"/>
    </source>
</evidence>
<keyword evidence="10 12" id="KW-0594">Phospholipid biosynthesis</keyword>
<dbReference type="InterPro" id="IPR022924">
    <property type="entry name" value="Cardiolipin_synthase"/>
</dbReference>
<name>A0ABW4QHR4_9BACL</name>
<dbReference type="InterPro" id="IPR025202">
    <property type="entry name" value="PLD-like_dom"/>
</dbReference>
<protein>
    <recommendedName>
        <fullName evidence="12 13">Cardiolipin synthase</fullName>
        <shortName evidence="12">CL synthase</shortName>
        <ecNumber evidence="12 13">2.7.8.-</ecNumber>
    </recommendedName>
</protein>
<dbReference type="SUPFAM" id="SSF56024">
    <property type="entry name" value="Phospholipase D/nuclease"/>
    <property type="match status" value="2"/>
</dbReference>
<dbReference type="PANTHER" id="PTHR21248:SF22">
    <property type="entry name" value="PHOSPHOLIPASE D"/>
    <property type="match status" value="1"/>
</dbReference>
<evidence type="ECO:0000313" key="16">
    <source>
        <dbReference type="Proteomes" id="UP001597273"/>
    </source>
</evidence>
<keyword evidence="9 12" id="KW-0472">Membrane</keyword>
<comment type="catalytic activity">
    <reaction evidence="12">
        <text>2 a 1,2-diacyl-sn-glycero-3-phospho-(1'-sn-glycerol) = a cardiolipin + glycerol</text>
        <dbReference type="Rhea" id="RHEA:31451"/>
        <dbReference type="ChEBI" id="CHEBI:17754"/>
        <dbReference type="ChEBI" id="CHEBI:62237"/>
        <dbReference type="ChEBI" id="CHEBI:64716"/>
    </reaction>
</comment>
<accession>A0ABW4QHR4</accession>
<evidence type="ECO:0000256" key="9">
    <source>
        <dbReference type="ARBA" id="ARBA00023136"/>
    </source>
</evidence>
<keyword evidence="2 12" id="KW-1003">Cell membrane</keyword>
<dbReference type="InterPro" id="IPR030874">
    <property type="entry name" value="Cardiolipin_synth_Firmi"/>
</dbReference>
<dbReference type="Pfam" id="PF13091">
    <property type="entry name" value="PLDc_2"/>
    <property type="match status" value="2"/>
</dbReference>
<keyword evidence="8 12" id="KW-0443">Lipid metabolism</keyword>
<comment type="caution">
    <text evidence="15">The sequence shown here is derived from an EMBL/GenBank/DDBJ whole genome shotgun (WGS) entry which is preliminary data.</text>
</comment>
<feature type="active site" evidence="12">
    <location>
        <position position="230"/>
    </location>
</feature>
<dbReference type="Gene3D" id="3.30.870.10">
    <property type="entry name" value="Endonuclease Chain A"/>
    <property type="match status" value="2"/>
</dbReference>
<dbReference type="CDD" id="cd09112">
    <property type="entry name" value="PLDc_CLS_2"/>
    <property type="match status" value="1"/>
</dbReference>
<comment type="subcellular location">
    <subcellularLocation>
        <location evidence="1 12">Cell membrane</location>
        <topology evidence="1 12">Multi-pass membrane protein</topology>
    </subcellularLocation>
</comment>
<dbReference type="RefSeq" id="WP_377339946.1">
    <property type="nucleotide sequence ID" value="NZ_JBHUFW010000005.1"/>
</dbReference>
<dbReference type="Proteomes" id="UP001597273">
    <property type="component" value="Unassembled WGS sequence"/>
</dbReference>
<evidence type="ECO:0000259" key="14">
    <source>
        <dbReference type="PROSITE" id="PS50035"/>
    </source>
</evidence>
<keyword evidence="3 12" id="KW-0444">Lipid biosynthesis</keyword>
<dbReference type="InterPro" id="IPR027379">
    <property type="entry name" value="CLS_N"/>
</dbReference>
<comment type="similarity">
    <text evidence="12">Belongs to the phospholipase D family. Cardiolipin synthase subfamily.</text>
</comment>
<feature type="domain" description="PLD phosphodiesterase" evidence="14">
    <location>
        <begin position="403"/>
        <end position="430"/>
    </location>
</feature>
<dbReference type="HAMAP" id="MF_01916">
    <property type="entry name" value="Cardiolipin_synth_Cls"/>
    <property type="match status" value="1"/>
</dbReference>
<feature type="active site" evidence="12">
    <location>
        <position position="232"/>
    </location>
</feature>
<evidence type="ECO:0000256" key="4">
    <source>
        <dbReference type="ARBA" id="ARBA00022679"/>
    </source>
</evidence>
<sequence length="490" mass="55149">MFDDGGISFQWWNTISNFIFMLNIVLAFFILFKERKRASSLWAWILLLIFLPVVGFLLYLLFGQPHNKTKGRNANAYANPELEARAEGQLEALESGTFTGQGRLPKDLQGLIKMQLKTNTAPLSTDNRLQIFNDGERKFDALFEDIKRAEDHVHLEYYILKNDGIGNRLMELLAEKAKEGVKVLFLYDDIGSNALPRDFFEAFTEAGGRASASLPSRLPWFNPRINYRNHRKIAVIDGAVGYIGGFNVGDEYLGEQVEMGYWRDTHLRIAGSAVHSMQHIFLKDWNEASVSHPVRYSQAYFPETGGEHGAAVQLVASGPDEPDDQIKYGLLKLIASAQSTIRIQTPYFIPDESILDAIRVAALSGIDVAVMIPGKSDHLFVHDASLSFLEELIDAGVRAYRYKNGFLHAKTMTVDGKALSVGSANLDTRSFSLNYEANTFIYDEATALEMDHIFAQDVKLSQRVTKEMFDARTPFERGKQRLARLFAPIL</sequence>
<feature type="transmembrane region" description="Helical" evidence="12">
    <location>
        <begin position="41"/>
        <end position="62"/>
    </location>
</feature>
<evidence type="ECO:0000256" key="2">
    <source>
        <dbReference type="ARBA" id="ARBA00022475"/>
    </source>
</evidence>
<dbReference type="PROSITE" id="PS50035">
    <property type="entry name" value="PLD"/>
    <property type="match status" value="2"/>
</dbReference>
<dbReference type="NCBIfam" id="TIGR04265">
    <property type="entry name" value="bac_cardiolipin"/>
    <property type="match status" value="1"/>
</dbReference>
<dbReference type="EMBL" id="JBHUFW010000005">
    <property type="protein sequence ID" value="MFD1863138.1"/>
    <property type="molecule type" value="Genomic_DNA"/>
</dbReference>
<proteinExistence type="inferred from homology"/>
<evidence type="ECO:0000256" key="12">
    <source>
        <dbReference type="HAMAP-Rule" id="MF_01916"/>
    </source>
</evidence>
<dbReference type="Pfam" id="PF13396">
    <property type="entry name" value="PLDc_N"/>
    <property type="match status" value="1"/>
</dbReference>
<feature type="active site" evidence="12">
    <location>
        <position position="410"/>
    </location>
</feature>
<feature type="active site" evidence="12">
    <location>
        <position position="415"/>
    </location>
</feature>
<evidence type="ECO:0000256" key="7">
    <source>
        <dbReference type="ARBA" id="ARBA00022989"/>
    </source>
</evidence>